<proteinExistence type="inferred from homology"/>
<keyword evidence="6" id="KW-0548">Nucleotidyltransferase</keyword>
<dbReference type="EMBL" id="BAAABX010000048">
    <property type="protein sequence ID" value="GAA0415984.1"/>
    <property type="molecule type" value="Genomic_DNA"/>
</dbReference>
<evidence type="ECO:0000256" key="2">
    <source>
        <dbReference type="ARBA" id="ARBA00010480"/>
    </source>
</evidence>
<dbReference type="Pfam" id="PF00483">
    <property type="entry name" value="NTP_transferase"/>
    <property type="match status" value="1"/>
</dbReference>
<name>A0ABN0YXI9_9ACTN</name>
<organism evidence="13 14">
    <name type="scientific">Streptomyces luteireticuli</name>
    <dbReference type="NCBI Taxonomy" id="173858"/>
    <lineage>
        <taxon>Bacteria</taxon>
        <taxon>Bacillati</taxon>
        <taxon>Actinomycetota</taxon>
        <taxon>Actinomycetes</taxon>
        <taxon>Kitasatosporales</taxon>
        <taxon>Streptomycetaceae</taxon>
        <taxon>Streptomyces</taxon>
    </lineage>
</organism>
<evidence type="ECO:0000256" key="1">
    <source>
        <dbReference type="ARBA" id="ARBA00001946"/>
    </source>
</evidence>
<evidence type="ECO:0000256" key="6">
    <source>
        <dbReference type="ARBA" id="ARBA00022695"/>
    </source>
</evidence>
<sequence>MKGIVLAGGNGTRLHPLTLVGSKQLAPVYDKPLVYYPLSVLMLAGIDDVLVITRPAEIDLFRRLFGSGSRLGMLIDYAVQEEPRGIADAFRVGADHIKGEDCALVLGDNLFHGAELPAILRRAARKLRGCVLFGHRVTEPRRFGVAETDAKGDLVSIEEKPEHPRSDLAIPGLYFFDDTVTGIARDLRPSARGELEITDVLRVYLAEGRADLVRLGKDITWLDAGTPDSLLDAGRFVQDVRHRQGTNPGCIEEIAMDMGFIGADACYELGAGMSDSPYGQYVMERARAHHRDPAPTAFLEE</sequence>
<protein>
    <recommendedName>
        <fullName evidence="4">Glucose-1-phosphate thymidylyltransferase</fullName>
        <ecNumber evidence="3">2.7.7.24</ecNumber>
    </recommendedName>
    <alternativeName>
        <fullName evidence="10">dTDP-glucose pyrophosphorylase</fullName>
    </alternativeName>
    <alternativeName>
        <fullName evidence="9">dTDP-glucose synthase</fullName>
    </alternativeName>
</protein>
<evidence type="ECO:0000259" key="12">
    <source>
        <dbReference type="Pfam" id="PF00483"/>
    </source>
</evidence>
<dbReference type="RefSeq" id="WP_344026589.1">
    <property type="nucleotide sequence ID" value="NZ_BAAABX010000048.1"/>
</dbReference>
<evidence type="ECO:0000256" key="11">
    <source>
        <dbReference type="ARBA" id="ARBA00049336"/>
    </source>
</evidence>
<evidence type="ECO:0000256" key="9">
    <source>
        <dbReference type="ARBA" id="ARBA00032492"/>
    </source>
</evidence>
<dbReference type="PANTHER" id="PTHR43532:SF1">
    <property type="entry name" value="GLUCOSE-1-PHOSPHATE THYMIDYLYLTRANSFERASE 1"/>
    <property type="match status" value="1"/>
</dbReference>
<gene>
    <name evidence="13" type="primary">rfbA</name>
    <name evidence="13" type="ORF">GCM10010357_41700</name>
</gene>
<dbReference type="PANTHER" id="PTHR43532">
    <property type="entry name" value="GLUCOSE-1-PHOSPHATE THYMIDYLYLTRANSFERASE"/>
    <property type="match status" value="1"/>
</dbReference>
<evidence type="ECO:0000256" key="8">
    <source>
        <dbReference type="ARBA" id="ARBA00022842"/>
    </source>
</evidence>
<comment type="catalytic activity">
    <reaction evidence="11">
        <text>dTTP + alpha-D-glucose 1-phosphate + H(+) = dTDP-alpha-D-glucose + diphosphate</text>
        <dbReference type="Rhea" id="RHEA:15225"/>
        <dbReference type="ChEBI" id="CHEBI:15378"/>
        <dbReference type="ChEBI" id="CHEBI:33019"/>
        <dbReference type="ChEBI" id="CHEBI:37568"/>
        <dbReference type="ChEBI" id="CHEBI:57477"/>
        <dbReference type="ChEBI" id="CHEBI:58601"/>
        <dbReference type="EC" id="2.7.7.24"/>
    </reaction>
</comment>
<keyword evidence="5" id="KW-0808">Transferase</keyword>
<dbReference type="InterPro" id="IPR005907">
    <property type="entry name" value="G1P_thy_trans_s"/>
</dbReference>
<keyword evidence="7" id="KW-0479">Metal-binding</keyword>
<reference evidence="13 14" key="1">
    <citation type="journal article" date="2019" name="Int. J. Syst. Evol. Microbiol.">
        <title>The Global Catalogue of Microorganisms (GCM) 10K type strain sequencing project: providing services to taxonomists for standard genome sequencing and annotation.</title>
        <authorList>
            <consortium name="The Broad Institute Genomics Platform"/>
            <consortium name="The Broad Institute Genome Sequencing Center for Infectious Disease"/>
            <person name="Wu L."/>
            <person name="Ma J."/>
        </authorList>
    </citation>
    <scope>NUCLEOTIDE SEQUENCE [LARGE SCALE GENOMIC DNA]</scope>
    <source>
        <strain evidence="13 14">JCM 4788</strain>
    </source>
</reference>
<comment type="caution">
    <text evidence="13">The sequence shown here is derived from an EMBL/GenBank/DDBJ whole genome shotgun (WGS) entry which is preliminary data.</text>
</comment>
<dbReference type="SUPFAM" id="SSF53448">
    <property type="entry name" value="Nucleotide-diphospho-sugar transferases"/>
    <property type="match status" value="1"/>
</dbReference>
<evidence type="ECO:0000256" key="10">
    <source>
        <dbReference type="ARBA" id="ARBA00032598"/>
    </source>
</evidence>
<evidence type="ECO:0000256" key="7">
    <source>
        <dbReference type="ARBA" id="ARBA00022723"/>
    </source>
</evidence>
<dbReference type="InterPro" id="IPR029044">
    <property type="entry name" value="Nucleotide-diphossugar_trans"/>
</dbReference>
<comment type="cofactor">
    <cofactor evidence="1">
        <name>Mg(2+)</name>
        <dbReference type="ChEBI" id="CHEBI:18420"/>
    </cofactor>
</comment>
<comment type="similarity">
    <text evidence="2">Belongs to the glucose-1-phosphate thymidylyltransferase family.</text>
</comment>
<dbReference type="InterPro" id="IPR005835">
    <property type="entry name" value="NTP_transferase_dom"/>
</dbReference>
<evidence type="ECO:0000313" key="13">
    <source>
        <dbReference type="EMBL" id="GAA0415984.1"/>
    </source>
</evidence>
<evidence type="ECO:0000256" key="5">
    <source>
        <dbReference type="ARBA" id="ARBA00022679"/>
    </source>
</evidence>
<evidence type="ECO:0000256" key="4">
    <source>
        <dbReference type="ARBA" id="ARBA00017654"/>
    </source>
</evidence>
<keyword evidence="8" id="KW-0460">Magnesium</keyword>
<dbReference type="Gene3D" id="3.90.550.10">
    <property type="entry name" value="Spore Coat Polysaccharide Biosynthesis Protein SpsA, Chain A"/>
    <property type="match status" value="1"/>
</dbReference>
<accession>A0ABN0YXI9</accession>
<evidence type="ECO:0000313" key="14">
    <source>
        <dbReference type="Proteomes" id="UP001500879"/>
    </source>
</evidence>
<feature type="domain" description="Nucleotidyl transferase" evidence="12">
    <location>
        <begin position="2"/>
        <end position="238"/>
    </location>
</feature>
<dbReference type="Proteomes" id="UP001500879">
    <property type="component" value="Unassembled WGS sequence"/>
</dbReference>
<evidence type="ECO:0000256" key="3">
    <source>
        <dbReference type="ARBA" id="ARBA00012461"/>
    </source>
</evidence>
<dbReference type="EC" id="2.7.7.24" evidence="3"/>
<keyword evidence="14" id="KW-1185">Reference proteome</keyword>